<keyword evidence="2" id="KW-1185">Reference proteome</keyword>
<organism evidence="1 2">
    <name type="scientific">Sphaerobolus stellatus (strain SS14)</name>
    <dbReference type="NCBI Taxonomy" id="990650"/>
    <lineage>
        <taxon>Eukaryota</taxon>
        <taxon>Fungi</taxon>
        <taxon>Dikarya</taxon>
        <taxon>Basidiomycota</taxon>
        <taxon>Agaricomycotina</taxon>
        <taxon>Agaricomycetes</taxon>
        <taxon>Phallomycetidae</taxon>
        <taxon>Geastrales</taxon>
        <taxon>Sphaerobolaceae</taxon>
        <taxon>Sphaerobolus</taxon>
    </lineage>
</organism>
<name>A0A0C9UAA7_SPHS4</name>
<accession>A0A0C9UAA7</accession>
<evidence type="ECO:0000313" key="1">
    <source>
        <dbReference type="EMBL" id="KIJ25997.1"/>
    </source>
</evidence>
<dbReference type="HOGENOM" id="CLU_2172691_0_0_1"/>
<sequence length="110" mass="11853">MLAAASGLGKDIDSRTSNLGYVCISKGTDSGYWKARDKTVYPKQAHLGALRSDHRVRLLLCFRNLAHSPKADEAITAAPTPLNIHIPHDATACPSLKGLWIFIGVDEPSA</sequence>
<dbReference type="AlphaFoldDB" id="A0A0C9UAA7"/>
<evidence type="ECO:0000313" key="2">
    <source>
        <dbReference type="Proteomes" id="UP000054279"/>
    </source>
</evidence>
<dbReference type="EMBL" id="KN837388">
    <property type="protein sequence ID" value="KIJ25997.1"/>
    <property type="molecule type" value="Genomic_DNA"/>
</dbReference>
<protein>
    <submittedName>
        <fullName evidence="1">Unplaced genomic scaffold SPHSTscaffold_313, whole genome shotgun sequence</fullName>
    </submittedName>
</protein>
<dbReference type="Proteomes" id="UP000054279">
    <property type="component" value="Unassembled WGS sequence"/>
</dbReference>
<gene>
    <name evidence="1" type="ORF">M422DRAFT_272961</name>
</gene>
<reference evidence="1 2" key="1">
    <citation type="submission" date="2014-06" db="EMBL/GenBank/DDBJ databases">
        <title>Evolutionary Origins and Diversification of the Mycorrhizal Mutualists.</title>
        <authorList>
            <consortium name="DOE Joint Genome Institute"/>
            <consortium name="Mycorrhizal Genomics Consortium"/>
            <person name="Kohler A."/>
            <person name="Kuo A."/>
            <person name="Nagy L.G."/>
            <person name="Floudas D."/>
            <person name="Copeland A."/>
            <person name="Barry K.W."/>
            <person name="Cichocki N."/>
            <person name="Veneault-Fourrey C."/>
            <person name="LaButti K."/>
            <person name="Lindquist E.A."/>
            <person name="Lipzen A."/>
            <person name="Lundell T."/>
            <person name="Morin E."/>
            <person name="Murat C."/>
            <person name="Riley R."/>
            <person name="Ohm R."/>
            <person name="Sun H."/>
            <person name="Tunlid A."/>
            <person name="Henrissat B."/>
            <person name="Grigoriev I.V."/>
            <person name="Hibbett D.S."/>
            <person name="Martin F."/>
        </authorList>
    </citation>
    <scope>NUCLEOTIDE SEQUENCE [LARGE SCALE GENOMIC DNA]</scope>
    <source>
        <strain evidence="1 2">SS14</strain>
    </source>
</reference>
<proteinExistence type="predicted"/>